<keyword evidence="6 9" id="KW-1133">Transmembrane helix</keyword>
<evidence type="ECO:0000256" key="6">
    <source>
        <dbReference type="ARBA" id="ARBA00022989"/>
    </source>
</evidence>
<dbReference type="Proteomes" id="UP000268192">
    <property type="component" value="Chromosome"/>
</dbReference>
<dbReference type="PANTHER" id="PTHR32024:SF2">
    <property type="entry name" value="TRK SYSTEM POTASSIUM UPTAKE PROTEIN TRKG-RELATED"/>
    <property type="match status" value="1"/>
</dbReference>
<keyword evidence="11" id="KW-1185">Reference proteome</keyword>
<evidence type="ECO:0000313" key="11">
    <source>
        <dbReference type="Proteomes" id="UP000268192"/>
    </source>
</evidence>
<feature type="transmembrane region" description="Helical" evidence="9">
    <location>
        <begin position="174"/>
        <end position="198"/>
    </location>
</feature>
<feature type="transmembrane region" description="Helical" evidence="9">
    <location>
        <begin position="325"/>
        <end position="346"/>
    </location>
</feature>
<comment type="similarity">
    <text evidence="2">Belongs to the TrkH potassium transport family.</text>
</comment>
<evidence type="ECO:0000256" key="2">
    <source>
        <dbReference type="ARBA" id="ARBA00009137"/>
    </source>
</evidence>
<protein>
    <submittedName>
        <fullName evidence="10">TrkH family potassium uptake protein</fullName>
    </submittedName>
</protein>
<evidence type="ECO:0000256" key="5">
    <source>
        <dbReference type="ARBA" id="ARBA00022692"/>
    </source>
</evidence>
<evidence type="ECO:0000256" key="1">
    <source>
        <dbReference type="ARBA" id="ARBA00004651"/>
    </source>
</evidence>
<dbReference type="PANTHER" id="PTHR32024">
    <property type="entry name" value="TRK SYSTEM POTASSIUM UPTAKE PROTEIN TRKG-RELATED"/>
    <property type="match status" value="1"/>
</dbReference>
<feature type="transmembrane region" description="Helical" evidence="9">
    <location>
        <begin position="38"/>
        <end position="57"/>
    </location>
</feature>
<organism evidence="10 11">
    <name type="scientific">Georhizobium profundi</name>
    <dbReference type="NCBI Taxonomy" id="2341112"/>
    <lineage>
        <taxon>Bacteria</taxon>
        <taxon>Pseudomonadati</taxon>
        <taxon>Pseudomonadota</taxon>
        <taxon>Alphaproteobacteria</taxon>
        <taxon>Hyphomicrobiales</taxon>
        <taxon>Rhizobiaceae</taxon>
        <taxon>Georhizobium</taxon>
    </lineage>
</organism>
<proteinExistence type="inferred from homology"/>
<feature type="transmembrane region" description="Helical" evidence="9">
    <location>
        <begin position="132"/>
        <end position="154"/>
    </location>
</feature>
<accession>A0A3S9B528</accession>
<keyword evidence="8 9" id="KW-0472">Membrane</keyword>
<evidence type="ECO:0000256" key="9">
    <source>
        <dbReference type="SAM" id="Phobius"/>
    </source>
</evidence>
<sequence length="494" mass="52085">MLGAIYLLTLASGGVLALLVPAVLIALAGGDFALAEDMALVTAFGACICTMVLASLSQRIGPLERELNFVSLVLVWLVTPITAALCLMALVGLGPMQAWFEGVSALTTAGATVLQRQTVPTALLFWRSALEWYGGFLILVSIIHVLAPAGFGGLKASGRRRGTGGKADGHWGAIGAYSSIFWQYGALTIAIALLLIIARVDPANAVMLAMMSISTGGFLPFEGTLDEHIGLGAIFVLAIGLCFGTLSVFWRRNILRNPRRVLAENREARIVILAILGLGIIYAARISEASGSFSAVGVLTALVEGFFTASSLIATSGAETRPGVFGLLPSFLVLCVVFVGASVYSTSGGIKVYRLATMWIFAKAELNRLIYPSAVAPSKFGRDQIDDDAIRAVWSYFVLALLCVATGTVLITATAANFEGGLAMAVTFFAGASPAYESLIPIEAQGSQAIAEAWPAFEALPTTALLPAIVLMTIGRLEVLIVFAVINIKYWLQR</sequence>
<keyword evidence="5 9" id="KW-0812">Transmembrane</keyword>
<dbReference type="GO" id="GO:0030001">
    <property type="term" value="P:metal ion transport"/>
    <property type="evidence" value="ECO:0007669"/>
    <property type="project" value="UniProtKB-ARBA"/>
</dbReference>
<dbReference type="GO" id="GO:0005886">
    <property type="term" value="C:plasma membrane"/>
    <property type="evidence" value="ECO:0007669"/>
    <property type="project" value="UniProtKB-SubCell"/>
</dbReference>
<evidence type="ECO:0000256" key="8">
    <source>
        <dbReference type="ARBA" id="ARBA00023136"/>
    </source>
</evidence>
<keyword evidence="4" id="KW-1003">Cell membrane</keyword>
<dbReference type="GO" id="GO:0008324">
    <property type="term" value="F:monoatomic cation transmembrane transporter activity"/>
    <property type="evidence" value="ECO:0007669"/>
    <property type="project" value="InterPro"/>
</dbReference>
<dbReference type="OrthoDB" id="9810952at2"/>
<comment type="subcellular location">
    <subcellularLocation>
        <location evidence="1">Cell membrane</location>
        <topology evidence="1">Multi-pass membrane protein</topology>
    </subcellularLocation>
</comment>
<gene>
    <name evidence="10" type="ORF">D5400_12965</name>
</gene>
<feature type="transmembrane region" description="Helical" evidence="9">
    <location>
        <begin position="229"/>
        <end position="250"/>
    </location>
</feature>
<name>A0A3S9B528_9HYPH</name>
<dbReference type="RefSeq" id="WP_126010379.1">
    <property type="nucleotide sequence ID" value="NZ_CP032509.1"/>
</dbReference>
<keyword evidence="3" id="KW-0813">Transport</keyword>
<evidence type="ECO:0000313" key="10">
    <source>
        <dbReference type="EMBL" id="AZN72065.1"/>
    </source>
</evidence>
<dbReference type="KEGG" id="abaw:D5400_12965"/>
<dbReference type="EMBL" id="CP032509">
    <property type="protein sequence ID" value="AZN72065.1"/>
    <property type="molecule type" value="Genomic_DNA"/>
</dbReference>
<feature type="transmembrane region" description="Helical" evidence="9">
    <location>
        <begin position="392"/>
        <end position="416"/>
    </location>
</feature>
<feature type="transmembrane region" description="Helical" evidence="9">
    <location>
        <begin position="69"/>
        <end position="93"/>
    </location>
</feature>
<evidence type="ECO:0000256" key="7">
    <source>
        <dbReference type="ARBA" id="ARBA00023065"/>
    </source>
</evidence>
<dbReference type="Pfam" id="PF02386">
    <property type="entry name" value="TrkH"/>
    <property type="match status" value="1"/>
</dbReference>
<evidence type="ECO:0000256" key="4">
    <source>
        <dbReference type="ARBA" id="ARBA00022475"/>
    </source>
</evidence>
<evidence type="ECO:0000256" key="3">
    <source>
        <dbReference type="ARBA" id="ARBA00022448"/>
    </source>
</evidence>
<feature type="transmembrane region" description="Helical" evidence="9">
    <location>
        <begin position="464"/>
        <end position="488"/>
    </location>
</feature>
<dbReference type="InterPro" id="IPR003445">
    <property type="entry name" value="Cat_transpt"/>
</dbReference>
<keyword evidence="7" id="KW-0406">Ion transport</keyword>
<reference evidence="10 11" key="1">
    <citation type="submission" date="2018-09" db="EMBL/GenBank/DDBJ databases">
        <title>Marinorhizobium profundi gen. nov., sp. nov., isolated from a deep-sea sediment sample from the New Britain Trench and proposal of Marinorhizobiaceae fam. nov. in the order Rhizobiales of the class Alphaproteobacteria.</title>
        <authorList>
            <person name="Cao J."/>
        </authorList>
    </citation>
    <scope>NUCLEOTIDE SEQUENCE [LARGE SCALE GENOMIC DNA]</scope>
    <source>
        <strain evidence="10 11">WS11</strain>
    </source>
</reference>
<feature type="transmembrane region" description="Helical" evidence="9">
    <location>
        <begin position="270"/>
        <end position="287"/>
    </location>
</feature>
<dbReference type="AlphaFoldDB" id="A0A3S9B528"/>